<gene>
    <name evidence="2" type="ORF">P153DRAFT_431474</name>
</gene>
<dbReference type="GeneID" id="54413338"/>
<feature type="region of interest" description="Disordered" evidence="1">
    <location>
        <begin position="40"/>
        <end position="135"/>
    </location>
</feature>
<feature type="compositionally biased region" description="Polar residues" evidence="1">
    <location>
        <begin position="40"/>
        <end position="72"/>
    </location>
</feature>
<keyword evidence="3" id="KW-1185">Reference proteome</keyword>
<sequence length="208" mass="22664">MCNELIQVYACGHSKDICTTPCPHAQDTASPATISRSNSVVSSIAPSAKQNVGTNSPAQRSPLRTVNPSAATPNEPRAPAFRFNIPSQHALSPTFSTTNTNMNSQHTLPSRYSTSSSPSTSGPTSPTAFSNQPPSPVTPVPNFCPYVFPPRFLPRSRFPCLGCYMQPEWEGMRSAWMDNYRHGHPMDGMEDLERLSGIEGVRERLGLL</sequence>
<accession>A0A6A6AEU5</accession>
<organism evidence="2 3">
    <name type="scientific">Dothidotthia symphoricarpi CBS 119687</name>
    <dbReference type="NCBI Taxonomy" id="1392245"/>
    <lineage>
        <taxon>Eukaryota</taxon>
        <taxon>Fungi</taxon>
        <taxon>Dikarya</taxon>
        <taxon>Ascomycota</taxon>
        <taxon>Pezizomycotina</taxon>
        <taxon>Dothideomycetes</taxon>
        <taxon>Pleosporomycetidae</taxon>
        <taxon>Pleosporales</taxon>
        <taxon>Dothidotthiaceae</taxon>
        <taxon>Dothidotthia</taxon>
    </lineage>
</organism>
<reference evidence="2" key="1">
    <citation type="journal article" date="2020" name="Stud. Mycol.">
        <title>101 Dothideomycetes genomes: a test case for predicting lifestyles and emergence of pathogens.</title>
        <authorList>
            <person name="Haridas S."/>
            <person name="Albert R."/>
            <person name="Binder M."/>
            <person name="Bloem J."/>
            <person name="Labutti K."/>
            <person name="Salamov A."/>
            <person name="Andreopoulos B."/>
            <person name="Baker S."/>
            <person name="Barry K."/>
            <person name="Bills G."/>
            <person name="Bluhm B."/>
            <person name="Cannon C."/>
            <person name="Castanera R."/>
            <person name="Culley D."/>
            <person name="Daum C."/>
            <person name="Ezra D."/>
            <person name="Gonzalez J."/>
            <person name="Henrissat B."/>
            <person name="Kuo A."/>
            <person name="Liang C."/>
            <person name="Lipzen A."/>
            <person name="Lutzoni F."/>
            <person name="Magnuson J."/>
            <person name="Mondo S."/>
            <person name="Nolan M."/>
            <person name="Ohm R."/>
            <person name="Pangilinan J."/>
            <person name="Park H.-J."/>
            <person name="Ramirez L."/>
            <person name="Alfaro M."/>
            <person name="Sun H."/>
            <person name="Tritt A."/>
            <person name="Yoshinaga Y."/>
            <person name="Zwiers L.-H."/>
            <person name="Turgeon B."/>
            <person name="Goodwin S."/>
            <person name="Spatafora J."/>
            <person name="Crous P."/>
            <person name="Grigoriev I."/>
        </authorList>
    </citation>
    <scope>NUCLEOTIDE SEQUENCE</scope>
    <source>
        <strain evidence="2">CBS 119687</strain>
    </source>
</reference>
<feature type="compositionally biased region" description="Polar residues" evidence="1">
    <location>
        <begin position="85"/>
        <end position="108"/>
    </location>
</feature>
<protein>
    <submittedName>
        <fullName evidence="2">Uncharacterized protein</fullName>
    </submittedName>
</protein>
<name>A0A6A6AEU5_9PLEO</name>
<dbReference type="OrthoDB" id="3793161at2759"/>
<feature type="compositionally biased region" description="Low complexity" evidence="1">
    <location>
        <begin position="109"/>
        <end position="127"/>
    </location>
</feature>
<dbReference type="AlphaFoldDB" id="A0A6A6AEU5"/>
<evidence type="ECO:0000313" key="3">
    <source>
        <dbReference type="Proteomes" id="UP000799771"/>
    </source>
</evidence>
<evidence type="ECO:0000256" key="1">
    <source>
        <dbReference type="SAM" id="MobiDB-lite"/>
    </source>
</evidence>
<evidence type="ECO:0000313" key="2">
    <source>
        <dbReference type="EMBL" id="KAF2129538.1"/>
    </source>
</evidence>
<dbReference type="RefSeq" id="XP_033523927.1">
    <property type="nucleotide sequence ID" value="XM_033672906.1"/>
</dbReference>
<dbReference type="Proteomes" id="UP000799771">
    <property type="component" value="Unassembled WGS sequence"/>
</dbReference>
<proteinExistence type="predicted"/>
<dbReference type="EMBL" id="ML977506">
    <property type="protein sequence ID" value="KAF2129538.1"/>
    <property type="molecule type" value="Genomic_DNA"/>
</dbReference>